<sequence>MDVIPAIDLKDGNVVNLRQGKLDQTTTYSDDPVGMTDHWVSQGADRLHLVDLDGAFEGIPVNQSIVSTIAKNYPELTIQLGGGIRSAEVIEAYLLAGVDYLIIGTKAVDEPKFVREMCKLFPGHIYVGLDAADGLVATRGWTEVTKFSVKSLAKEFEEDGIGAIIYTDIKKDGMMRGINFEATEELASSLNVPVIASGGITDIGDIEALVENESLISGVITGRALYEGTLDLKEALALATNR</sequence>
<dbReference type="Pfam" id="PF00977">
    <property type="entry name" value="His_biosynth"/>
    <property type="match status" value="1"/>
</dbReference>
<accession>A0A520S272</accession>
<dbReference type="GO" id="GO:0000162">
    <property type="term" value="P:L-tryptophan biosynthetic process"/>
    <property type="evidence" value="ECO:0007669"/>
    <property type="project" value="TreeGrafter"/>
</dbReference>
<evidence type="ECO:0000313" key="13">
    <source>
        <dbReference type="Proteomes" id="UP000316199"/>
    </source>
</evidence>
<dbReference type="SUPFAM" id="SSF51366">
    <property type="entry name" value="Ribulose-phoshate binding barrel"/>
    <property type="match status" value="1"/>
</dbReference>
<dbReference type="InterPro" id="IPR044524">
    <property type="entry name" value="Isoase_HisA-like"/>
</dbReference>
<dbReference type="AlphaFoldDB" id="A0A520S272"/>
<evidence type="ECO:0000256" key="3">
    <source>
        <dbReference type="ARBA" id="ARBA00005133"/>
    </source>
</evidence>
<dbReference type="EC" id="5.3.1.16" evidence="9 11"/>
<dbReference type="PANTHER" id="PTHR43090">
    <property type="entry name" value="1-(5-PHOSPHORIBOSYL)-5-[(5-PHOSPHORIBOSYLAMINO)METHYLIDENEAMINO] IMIDAZOLE-4-CARBOXAMIDE ISOMERASE"/>
    <property type="match status" value="1"/>
</dbReference>
<dbReference type="HAMAP" id="MF_01014">
    <property type="entry name" value="HisA"/>
    <property type="match status" value="1"/>
</dbReference>
<dbReference type="UniPathway" id="UPA00031">
    <property type="reaction ID" value="UER00009"/>
</dbReference>
<dbReference type="InterPro" id="IPR023016">
    <property type="entry name" value="HisA/PriA"/>
</dbReference>
<dbReference type="GO" id="GO:0000105">
    <property type="term" value="P:L-histidine biosynthetic process"/>
    <property type="evidence" value="ECO:0007669"/>
    <property type="project" value="UniProtKB-UniRule"/>
</dbReference>
<reference evidence="12 13" key="1">
    <citation type="submission" date="2019-02" db="EMBL/GenBank/DDBJ databases">
        <title>Prokaryotic population dynamics and viral predation in marine succession experiment using metagenomics: the confinement effect.</title>
        <authorList>
            <person name="Haro-Moreno J.M."/>
            <person name="Rodriguez-Valera F."/>
            <person name="Lopez-Perez M."/>
        </authorList>
    </citation>
    <scope>NUCLEOTIDE SEQUENCE [LARGE SCALE GENOMIC DNA]</scope>
    <source>
        <strain evidence="12">MED-G157</strain>
    </source>
</reference>
<evidence type="ECO:0000313" key="12">
    <source>
        <dbReference type="EMBL" id="RZO76575.1"/>
    </source>
</evidence>
<dbReference type="Proteomes" id="UP000316199">
    <property type="component" value="Unassembled WGS sequence"/>
</dbReference>
<evidence type="ECO:0000256" key="6">
    <source>
        <dbReference type="ARBA" id="ARBA00022605"/>
    </source>
</evidence>
<dbReference type="Gene3D" id="3.20.20.70">
    <property type="entry name" value="Aldolase class I"/>
    <property type="match status" value="1"/>
</dbReference>
<comment type="similarity">
    <text evidence="4 9 10">Belongs to the HisA/HisF family.</text>
</comment>
<comment type="caution">
    <text evidence="12">The sequence shown here is derived from an EMBL/GenBank/DDBJ whole genome shotgun (WGS) entry which is preliminary data.</text>
</comment>
<dbReference type="InterPro" id="IPR013785">
    <property type="entry name" value="Aldolase_TIM"/>
</dbReference>
<evidence type="ECO:0000256" key="2">
    <source>
        <dbReference type="ARBA" id="ARBA00004496"/>
    </source>
</evidence>
<feature type="active site" description="Proton acceptor" evidence="9">
    <location>
        <position position="8"/>
    </location>
</feature>
<keyword evidence="5 9" id="KW-0963">Cytoplasm</keyword>
<dbReference type="InterPro" id="IPR006063">
    <property type="entry name" value="HisA_bact_arch"/>
</dbReference>
<comment type="catalytic activity">
    <reaction evidence="1 9 11">
        <text>1-(5-phospho-beta-D-ribosyl)-5-[(5-phospho-beta-D-ribosylamino)methylideneamino]imidazole-4-carboxamide = 5-[(5-phospho-1-deoxy-D-ribulos-1-ylimino)methylamino]-1-(5-phospho-beta-D-ribosyl)imidazole-4-carboxamide</text>
        <dbReference type="Rhea" id="RHEA:15469"/>
        <dbReference type="ChEBI" id="CHEBI:58435"/>
        <dbReference type="ChEBI" id="CHEBI:58525"/>
        <dbReference type="EC" id="5.3.1.16"/>
    </reaction>
</comment>
<keyword evidence="8 9" id="KW-0413">Isomerase</keyword>
<protein>
    <recommendedName>
        <fullName evidence="9 11">1-(5-phosphoribosyl)-5-[(5-phosphoribosylamino)methylideneamino] imidazole-4-carboxamide isomerase</fullName>
        <ecNumber evidence="9 11">5.3.1.16</ecNumber>
    </recommendedName>
    <alternativeName>
        <fullName evidence="9">Phosphoribosylformimino-5-aminoimidazole carboxamide ribotide isomerase</fullName>
    </alternativeName>
</protein>
<dbReference type="InterPro" id="IPR006062">
    <property type="entry name" value="His_biosynth"/>
</dbReference>
<name>A0A520S272_9GAMM</name>
<feature type="active site" description="Proton donor" evidence="9">
    <location>
        <position position="130"/>
    </location>
</feature>
<dbReference type="EMBL" id="SHAG01000010">
    <property type="protein sequence ID" value="RZO76575.1"/>
    <property type="molecule type" value="Genomic_DNA"/>
</dbReference>
<evidence type="ECO:0000256" key="4">
    <source>
        <dbReference type="ARBA" id="ARBA00009667"/>
    </source>
</evidence>
<comment type="subcellular location">
    <subcellularLocation>
        <location evidence="2 9 11">Cytoplasm</location>
    </subcellularLocation>
</comment>
<dbReference type="PANTHER" id="PTHR43090:SF2">
    <property type="entry name" value="1-(5-PHOSPHORIBOSYL)-5-[(5-PHOSPHORIBOSYLAMINO)METHYLIDENEAMINO] IMIDAZOLE-4-CARBOXAMIDE ISOMERASE"/>
    <property type="match status" value="1"/>
</dbReference>
<dbReference type="NCBIfam" id="TIGR00007">
    <property type="entry name" value="1-(5-phosphoribosyl)-5-[(5-phosphoribosylamino)methylideneamino]imidazole-4-carboxamide isomerase"/>
    <property type="match status" value="1"/>
</dbReference>
<proteinExistence type="inferred from homology"/>
<evidence type="ECO:0000256" key="1">
    <source>
        <dbReference type="ARBA" id="ARBA00000901"/>
    </source>
</evidence>
<organism evidence="12 13">
    <name type="scientific">OM182 bacterium</name>
    <dbReference type="NCBI Taxonomy" id="2510334"/>
    <lineage>
        <taxon>Bacteria</taxon>
        <taxon>Pseudomonadati</taxon>
        <taxon>Pseudomonadota</taxon>
        <taxon>Gammaproteobacteria</taxon>
        <taxon>OMG group</taxon>
        <taxon>OM182 clade</taxon>
    </lineage>
</organism>
<evidence type="ECO:0000256" key="8">
    <source>
        <dbReference type="ARBA" id="ARBA00023235"/>
    </source>
</evidence>
<comment type="pathway">
    <text evidence="3 9 11">Amino-acid biosynthesis; L-histidine biosynthesis; L-histidine from 5-phospho-alpha-D-ribose 1-diphosphate: step 4/9.</text>
</comment>
<evidence type="ECO:0000256" key="5">
    <source>
        <dbReference type="ARBA" id="ARBA00022490"/>
    </source>
</evidence>
<dbReference type="GO" id="GO:0005737">
    <property type="term" value="C:cytoplasm"/>
    <property type="evidence" value="ECO:0007669"/>
    <property type="project" value="UniProtKB-SubCell"/>
</dbReference>
<evidence type="ECO:0000256" key="9">
    <source>
        <dbReference type="HAMAP-Rule" id="MF_01014"/>
    </source>
</evidence>
<dbReference type="GO" id="GO:0003949">
    <property type="term" value="F:1-(5-phosphoribosyl)-5-[(5-phosphoribosylamino)methylideneamino]imidazole-4-carboxamide isomerase activity"/>
    <property type="evidence" value="ECO:0007669"/>
    <property type="project" value="UniProtKB-UniRule"/>
</dbReference>
<dbReference type="InterPro" id="IPR011060">
    <property type="entry name" value="RibuloseP-bd_barrel"/>
</dbReference>
<dbReference type="FunFam" id="3.20.20.70:FF:000009">
    <property type="entry name" value="1-(5-phosphoribosyl)-5-[(5-phosphoribosylamino)methylideneamino] imidazole-4-carboxamide isomerase"/>
    <property type="match status" value="1"/>
</dbReference>
<keyword evidence="6 9" id="KW-0028">Amino-acid biosynthesis</keyword>
<evidence type="ECO:0000256" key="11">
    <source>
        <dbReference type="RuleBase" id="RU003658"/>
    </source>
</evidence>
<dbReference type="CDD" id="cd04732">
    <property type="entry name" value="HisA"/>
    <property type="match status" value="1"/>
</dbReference>
<keyword evidence="7 9" id="KW-0368">Histidine biosynthesis</keyword>
<evidence type="ECO:0000256" key="7">
    <source>
        <dbReference type="ARBA" id="ARBA00023102"/>
    </source>
</evidence>
<dbReference type="NCBIfam" id="NF010112">
    <property type="entry name" value="PRK13585.1"/>
    <property type="match status" value="1"/>
</dbReference>
<gene>
    <name evidence="9 12" type="primary">hisA</name>
    <name evidence="12" type="ORF">EVA68_03950</name>
</gene>
<evidence type="ECO:0000256" key="10">
    <source>
        <dbReference type="RuleBase" id="RU003657"/>
    </source>
</evidence>